<dbReference type="RefSeq" id="WP_301802859.1">
    <property type="nucleotide sequence ID" value="NZ_JAUJZH010000001.1"/>
</dbReference>
<feature type="domain" description="Phosphoribosyltransferase" evidence="1">
    <location>
        <begin position="9"/>
        <end position="174"/>
    </location>
</feature>
<dbReference type="Proteomes" id="UP001169027">
    <property type="component" value="Unassembled WGS sequence"/>
</dbReference>
<dbReference type="Gene3D" id="3.30.1310.20">
    <property type="entry name" value="PRTase-like"/>
    <property type="match status" value="1"/>
</dbReference>
<accession>A0ABT8RWJ4</accession>
<dbReference type="InterPro" id="IPR029057">
    <property type="entry name" value="PRTase-like"/>
</dbReference>
<dbReference type="EMBL" id="JAUKVY010000001">
    <property type="protein sequence ID" value="MDO1530998.1"/>
    <property type="molecule type" value="Genomic_DNA"/>
</dbReference>
<keyword evidence="2" id="KW-0808">Transferase</keyword>
<evidence type="ECO:0000313" key="2">
    <source>
        <dbReference type="EMBL" id="MDO1530998.1"/>
    </source>
</evidence>
<sequence length="207" mass="22158">MEFKDRRDAGRALAKALEAWRGRPGVLVLALPRGGVPVAWEVARALGAPLDVLVVRKLGFPGQEEYAMGAIASGGVRVMGEADAGWPVSARELEAVVAREQAELVRREQRYRGGRPPLDLAGRVLILVDDGLATGATMSAAVQAARAGYPKQVIVAVPVASTEAVQSLSALADEVVCLFTPEHFRAVGLWYQDFTQTSDEEVDRLLA</sequence>
<dbReference type="GO" id="GO:0016757">
    <property type="term" value="F:glycosyltransferase activity"/>
    <property type="evidence" value="ECO:0007669"/>
    <property type="project" value="UniProtKB-KW"/>
</dbReference>
<keyword evidence="3" id="KW-1185">Reference proteome</keyword>
<organism evidence="2 3">
    <name type="scientific">Variovorax ginsengisoli</name>
    <dbReference type="NCBI Taxonomy" id="363844"/>
    <lineage>
        <taxon>Bacteria</taxon>
        <taxon>Pseudomonadati</taxon>
        <taxon>Pseudomonadota</taxon>
        <taxon>Betaproteobacteria</taxon>
        <taxon>Burkholderiales</taxon>
        <taxon>Comamonadaceae</taxon>
        <taxon>Variovorax</taxon>
    </lineage>
</organism>
<name>A0ABT8RWJ4_9BURK</name>
<gene>
    <name evidence="2" type="ORF">Q2T77_01760</name>
</gene>
<protein>
    <submittedName>
        <fullName evidence="2">Phosphoribosyltransferase</fullName>
    </submittedName>
</protein>
<proteinExistence type="predicted"/>
<keyword evidence="2" id="KW-0328">Glycosyltransferase</keyword>
<dbReference type="CDD" id="cd06223">
    <property type="entry name" value="PRTases_typeI"/>
    <property type="match status" value="1"/>
</dbReference>
<dbReference type="Pfam" id="PF00156">
    <property type="entry name" value="Pribosyltran"/>
    <property type="match status" value="1"/>
</dbReference>
<evidence type="ECO:0000313" key="3">
    <source>
        <dbReference type="Proteomes" id="UP001169027"/>
    </source>
</evidence>
<comment type="caution">
    <text evidence="2">The sequence shown here is derived from an EMBL/GenBank/DDBJ whole genome shotgun (WGS) entry which is preliminary data.</text>
</comment>
<dbReference type="SUPFAM" id="SSF53271">
    <property type="entry name" value="PRTase-like"/>
    <property type="match status" value="1"/>
</dbReference>
<dbReference type="Gene3D" id="3.40.50.2020">
    <property type="match status" value="1"/>
</dbReference>
<evidence type="ECO:0000259" key="1">
    <source>
        <dbReference type="Pfam" id="PF00156"/>
    </source>
</evidence>
<reference evidence="2" key="1">
    <citation type="submission" date="2023-06" db="EMBL/GenBank/DDBJ databases">
        <authorList>
            <person name="Jiang Y."/>
            <person name="Liu Q."/>
        </authorList>
    </citation>
    <scope>NUCLEOTIDE SEQUENCE</scope>
    <source>
        <strain evidence="2">CGMCC 1.12090</strain>
    </source>
</reference>
<dbReference type="InterPro" id="IPR000836">
    <property type="entry name" value="PRTase_dom"/>
</dbReference>